<evidence type="ECO:0000259" key="7">
    <source>
        <dbReference type="Pfam" id="PF00931"/>
    </source>
</evidence>
<keyword evidence="5" id="KW-0611">Plant defense</keyword>
<dbReference type="GO" id="GO:0006952">
    <property type="term" value="P:defense response"/>
    <property type="evidence" value="ECO:0007669"/>
    <property type="project" value="UniProtKB-KW"/>
</dbReference>
<evidence type="ECO:0008006" key="11">
    <source>
        <dbReference type="Google" id="ProtNLM"/>
    </source>
</evidence>
<keyword evidence="6" id="KW-0067">ATP-binding</keyword>
<dbReference type="PANTHER" id="PTHR19338">
    <property type="entry name" value="TRANSLOCASE OF INNER MITOCHONDRIAL MEMBRANE 13 HOMOLOG"/>
    <property type="match status" value="1"/>
</dbReference>
<dbReference type="PANTHER" id="PTHR19338:SF32">
    <property type="entry name" value="OS06G0287500 PROTEIN"/>
    <property type="match status" value="1"/>
</dbReference>
<protein>
    <recommendedName>
        <fullName evidence="11">Disease resistance protein RPM1-like</fullName>
    </recommendedName>
</protein>
<dbReference type="InterPro" id="IPR041118">
    <property type="entry name" value="Rx_N"/>
</dbReference>
<dbReference type="InterPro" id="IPR042197">
    <property type="entry name" value="Apaf_helical"/>
</dbReference>
<dbReference type="InterPro" id="IPR038005">
    <property type="entry name" value="RX-like_CC"/>
</dbReference>
<dbReference type="Gene3D" id="1.10.8.430">
    <property type="entry name" value="Helical domain of apoptotic protease-activating factors"/>
    <property type="match status" value="1"/>
</dbReference>
<keyword evidence="10" id="KW-1185">Reference proteome</keyword>
<dbReference type="CDD" id="cd14798">
    <property type="entry name" value="RX-CC_like"/>
    <property type="match status" value="1"/>
</dbReference>
<evidence type="ECO:0000313" key="10">
    <source>
        <dbReference type="Proteomes" id="UP001630127"/>
    </source>
</evidence>
<evidence type="ECO:0000259" key="8">
    <source>
        <dbReference type="Pfam" id="PF18052"/>
    </source>
</evidence>
<feature type="domain" description="Disease resistance N-terminal" evidence="8">
    <location>
        <begin position="5"/>
        <end position="87"/>
    </location>
</feature>
<accession>A0ABD2Y2K1</accession>
<organism evidence="9 10">
    <name type="scientific">Cinchona calisaya</name>
    <dbReference type="NCBI Taxonomy" id="153742"/>
    <lineage>
        <taxon>Eukaryota</taxon>
        <taxon>Viridiplantae</taxon>
        <taxon>Streptophyta</taxon>
        <taxon>Embryophyta</taxon>
        <taxon>Tracheophyta</taxon>
        <taxon>Spermatophyta</taxon>
        <taxon>Magnoliopsida</taxon>
        <taxon>eudicotyledons</taxon>
        <taxon>Gunneridae</taxon>
        <taxon>Pentapetalae</taxon>
        <taxon>asterids</taxon>
        <taxon>lamiids</taxon>
        <taxon>Gentianales</taxon>
        <taxon>Rubiaceae</taxon>
        <taxon>Cinchonoideae</taxon>
        <taxon>Cinchoneae</taxon>
        <taxon>Cinchona</taxon>
    </lineage>
</organism>
<keyword evidence="2" id="KW-0433">Leucine-rich repeat</keyword>
<evidence type="ECO:0000256" key="4">
    <source>
        <dbReference type="ARBA" id="ARBA00022741"/>
    </source>
</evidence>
<dbReference type="Gene3D" id="3.40.50.300">
    <property type="entry name" value="P-loop containing nucleotide triphosphate hydrolases"/>
    <property type="match status" value="1"/>
</dbReference>
<evidence type="ECO:0000256" key="3">
    <source>
        <dbReference type="ARBA" id="ARBA00022737"/>
    </source>
</evidence>
<dbReference type="SUPFAM" id="SSF52540">
    <property type="entry name" value="P-loop containing nucleoside triphosphate hydrolases"/>
    <property type="match status" value="1"/>
</dbReference>
<keyword evidence="3" id="KW-0677">Repeat</keyword>
<comment type="similarity">
    <text evidence="1">Belongs to the disease resistance NB-LRR family.</text>
</comment>
<dbReference type="EMBL" id="JBJUIK010000016">
    <property type="protein sequence ID" value="KAL3499939.1"/>
    <property type="molecule type" value="Genomic_DNA"/>
</dbReference>
<dbReference type="FunFam" id="3.40.50.300:FF:001091">
    <property type="entry name" value="Probable disease resistance protein At1g61300"/>
    <property type="match status" value="1"/>
</dbReference>
<evidence type="ECO:0000256" key="6">
    <source>
        <dbReference type="ARBA" id="ARBA00022840"/>
    </source>
</evidence>
<keyword evidence="4" id="KW-0547">Nucleotide-binding</keyword>
<reference evidence="9 10" key="1">
    <citation type="submission" date="2024-11" db="EMBL/GenBank/DDBJ databases">
        <title>A near-complete genome assembly of Cinchona calisaya.</title>
        <authorList>
            <person name="Lian D.C."/>
            <person name="Zhao X.W."/>
            <person name="Wei L."/>
        </authorList>
    </citation>
    <scope>NUCLEOTIDE SEQUENCE [LARGE SCALE GENOMIC DNA]</scope>
    <source>
        <tissue evidence="9">Nenye</tissue>
    </source>
</reference>
<dbReference type="Gene3D" id="1.20.5.4130">
    <property type="match status" value="1"/>
</dbReference>
<proteinExistence type="inferred from homology"/>
<evidence type="ECO:0000256" key="1">
    <source>
        <dbReference type="ARBA" id="ARBA00008894"/>
    </source>
</evidence>
<sequence length="422" mass="48621">MAEAMVTFLLDQLKILLAQKSTILGTGGLQEDFEYINDELGQMRASLKVVDEQEETEPQLQEWVKQVRDAAYDAEDVLDEFMIHFASYSTDGYGFFAQVRKRYASIKNLRALRRITHKMRDVESKVNDVSERHQRYQHSYRISKHGNNSCFDGVKKWYDSRGDALLQEEEHLVGIERSKQEILQLLLADGSAFRVRAVAGMGGLGKTTLVKKAYDDVLVQKHSNHLVWVNVLESFQVKSLLRKIIEQLIKEIKKPAPKEFEEMDSNMMKQFIKDLLQDRSYIIVLDDIWHHDAWEAIKLAFPTRNHASRVLITTRSDDVALTATAESSGVVYHLQFLSYEDSCRLFNKNAFPGSSCPPYLEEITHKILKRCDGLLLAIVVTGGLLATKNDRIEEWETFYRNFGAELNINNKLERITRLLSLR</sequence>
<dbReference type="AlphaFoldDB" id="A0ABD2Y2K1"/>
<gene>
    <name evidence="9" type="ORF">ACH5RR_039032</name>
</gene>
<evidence type="ECO:0000256" key="2">
    <source>
        <dbReference type="ARBA" id="ARBA00022614"/>
    </source>
</evidence>
<dbReference type="InterPro" id="IPR027417">
    <property type="entry name" value="P-loop_NTPase"/>
</dbReference>
<feature type="domain" description="NB-ARC" evidence="7">
    <location>
        <begin position="176"/>
        <end position="354"/>
    </location>
</feature>
<evidence type="ECO:0000256" key="5">
    <source>
        <dbReference type="ARBA" id="ARBA00022821"/>
    </source>
</evidence>
<dbReference type="PRINTS" id="PR00364">
    <property type="entry name" value="DISEASERSIST"/>
</dbReference>
<evidence type="ECO:0000313" key="9">
    <source>
        <dbReference type="EMBL" id="KAL3499939.1"/>
    </source>
</evidence>
<name>A0ABD2Y2K1_9GENT</name>
<dbReference type="GO" id="GO:0005524">
    <property type="term" value="F:ATP binding"/>
    <property type="evidence" value="ECO:0007669"/>
    <property type="project" value="UniProtKB-KW"/>
</dbReference>
<comment type="caution">
    <text evidence="9">The sequence shown here is derived from an EMBL/GenBank/DDBJ whole genome shotgun (WGS) entry which is preliminary data.</text>
</comment>
<dbReference type="Pfam" id="PF18052">
    <property type="entry name" value="Rx_N"/>
    <property type="match status" value="1"/>
</dbReference>
<dbReference type="Pfam" id="PF00931">
    <property type="entry name" value="NB-ARC"/>
    <property type="match status" value="1"/>
</dbReference>
<dbReference type="Proteomes" id="UP001630127">
    <property type="component" value="Unassembled WGS sequence"/>
</dbReference>
<dbReference type="InterPro" id="IPR002182">
    <property type="entry name" value="NB-ARC"/>
</dbReference>